<evidence type="ECO:0000256" key="2">
    <source>
        <dbReference type="ARBA" id="ARBA00022603"/>
    </source>
</evidence>
<dbReference type="RefSeq" id="WP_374037003.1">
    <property type="nucleotide sequence ID" value="NZ_CP169082.1"/>
</dbReference>
<evidence type="ECO:0000259" key="5">
    <source>
        <dbReference type="Pfam" id="PF01555"/>
    </source>
</evidence>
<feature type="domain" description="DNA methylase N-4/N-6" evidence="5">
    <location>
        <begin position="12"/>
        <end position="72"/>
    </location>
</feature>
<dbReference type="InterPro" id="IPR002941">
    <property type="entry name" value="DNA_methylase_N4/N6"/>
</dbReference>
<evidence type="ECO:0000313" key="7">
    <source>
        <dbReference type="Proteomes" id="UP001596152"/>
    </source>
</evidence>
<dbReference type="Pfam" id="PF01555">
    <property type="entry name" value="N6_N4_Mtase"/>
    <property type="match status" value="1"/>
</dbReference>
<organism evidence="6 7">
    <name type="scientific">Brevundimonas staleyi</name>
    <dbReference type="NCBI Taxonomy" id="74326"/>
    <lineage>
        <taxon>Bacteria</taxon>
        <taxon>Pseudomonadati</taxon>
        <taxon>Pseudomonadota</taxon>
        <taxon>Alphaproteobacteria</taxon>
        <taxon>Caulobacterales</taxon>
        <taxon>Caulobacteraceae</taxon>
        <taxon>Brevundimonas</taxon>
    </lineage>
</organism>
<sequence>MNTGGSRAAELHLHPTVKPVAMVADAIKDVTRRNELVLDAFLGSGTTLIAAERVGRRCRGVEIDPTYVDVAIQRWEAMTGLTAELELSSNAIEQDAAE</sequence>
<keyword evidence="3" id="KW-0808">Transferase</keyword>
<comment type="caution">
    <text evidence="6">The sequence shown here is derived from an EMBL/GenBank/DDBJ whole genome shotgun (WGS) entry which is preliminary data.</text>
</comment>
<dbReference type="InterPro" id="IPR001091">
    <property type="entry name" value="RM_Methyltransferase"/>
</dbReference>
<evidence type="ECO:0000256" key="3">
    <source>
        <dbReference type="ARBA" id="ARBA00022679"/>
    </source>
</evidence>
<evidence type="ECO:0000256" key="1">
    <source>
        <dbReference type="ARBA" id="ARBA00011900"/>
    </source>
</evidence>
<keyword evidence="2" id="KW-0489">Methyltransferase</keyword>
<evidence type="ECO:0000256" key="4">
    <source>
        <dbReference type="ARBA" id="ARBA00047942"/>
    </source>
</evidence>
<dbReference type="Proteomes" id="UP001596152">
    <property type="component" value="Unassembled WGS sequence"/>
</dbReference>
<comment type="catalytic activity">
    <reaction evidence="4">
        <text>a 2'-deoxyadenosine in DNA + S-adenosyl-L-methionine = an N(6)-methyl-2'-deoxyadenosine in DNA + S-adenosyl-L-homocysteine + H(+)</text>
        <dbReference type="Rhea" id="RHEA:15197"/>
        <dbReference type="Rhea" id="RHEA-COMP:12418"/>
        <dbReference type="Rhea" id="RHEA-COMP:12419"/>
        <dbReference type="ChEBI" id="CHEBI:15378"/>
        <dbReference type="ChEBI" id="CHEBI:57856"/>
        <dbReference type="ChEBI" id="CHEBI:59789"/>
        <dbReference type="ChEBI" id="CHEBI:90615"/>
        <dbReference type="ChEBI" id="CHEBI:90616"/>
        <dbReference type="EC" id="2.1.1.72"/>
    </reaction>
</comment>
<dbReference type="SUPFAM" id="SSF53335">
    <property type="entry name" value="S-adenosyl-L-methionine-dependent methyltransferases"/>
    <property type="match status" value="1"/>
</dbReference>
<gene>
    <name evidence="6" type="ORF">ACFPIE_18835</name>
</gene>
<proteinExistence type="predicted"/>
<accession>A0ABW0FXT7</accession>
<keyword evidence="7" id="KW-1185">Reference proteome</keyword>
<evidence type="ECO:0000313" key="6">
    <source>
        <dbReference type="EMBL" id="MFC5345976.1"/>
    </source>
</evidence>
<reference evidence="7" key="1">
    <citation type="journal article" date="2019" name="Int. J. Syst. Evol. Microbiol.">
        <title>The Global Catalogue of Microorganisms (GCM) 10K type strain sequencing project: providing services to taxonomists for standard genome sequencing and annotation.</title>
        <authorList>
            <consortium name="The Broad Institute Genomics Platform"/>
            <consortium name="The Broad Institute Genome Sequencing Center for Infectious Disease"/>
            <person name="Wu L."/>
            <person name="Ma J."/>
        </authorList>
    </citation>
    <scope>NUCLEOTIDE SEQUENCE [LARGE SCALE GENOMIC DNA]</scope>
    <source>
        <strain evidence="7">JCM 12125</strain>
    </source>
</reference>
<dbReference type="EMBL" id="JBHSLF010000054">
    <property type="protein sequence ID" value="MFC5345976.1"/>
    <property type="molecule type" value="Genomic_DNA"/>
</dbReference>
<protein>
    <recommendedName>
        <fullName evidence="1">site-specific DNA-methyltransferase (adenine-specific)</fullName>
        <ecNumber evidence="1">2.1.1.72</ecNumber>
    </recommendedName>
</protein>
<dbReference type="InterPro" id="IPR029063">
    <property type="entry name" value="SAM-dependent_MTases_sf"/>
</dbReference>
<dbReference type="EC" id="2.1.1.72" evidence="1"/>
<name>A0ABW0FXT7_9CAUL</name>
<dbReference type="PRINTS" id="PR00508">
    <property type="entry name" value="S21N4MTFRASE"/>
</dbReference>
<dbReference type="Gene3D" id="3.40.50.150">
    <property type="entry name" value="Vaccinia Virus protein VP39"/>
    <property type="match status" value="1"/>
</dbReference>